<feature type="signal peptide" evidence="1">
    <location>
        <begin position="1"/>
        <end position="22"/>
    </location>
</feature>
<name>A0A0K2TAP7_LEPSM</name>
<evidence type="ECO:0008006" key="3">
    <source>
        <dbReference type="Google" id="ProtNLM"/>
    </source>
</evidence>
<dbReference type="AlphaFoldDB" id="A0A0K2TAP7"/>
<dbReference type="EMBL" id="HACA01005722">
    <property type="protein sequence ID" value="CDW23083.1"/>
    <property type="molecule type" value="Transcribed_RNA"/>
</dbReference>
<protein>
    <recommendedName>
        <fullName evidence="3">Secreted protein</fullName>
    </recommendedName>
</protein>
<feature type="non-terminal residue" evidence="2">
    <location>
        <position position="82"/>
    </location>
</feature>
<proteinExistence type="predicted"/>
<keyword evidence="1" id="KW-0732">Signal</keyword>
<organism evidence="2">
    <name type="scientific">Lepeophtheirus salmonis</name>
    <name type="common">Salmon louse</name>
    <name type="synonym">Caligus salmonis</name>
    <dbReference type="NCBI Taxonomy" id="72036"/>
    <lineage>
        <taxon>Eukaryota</taxon>
        <taxon>Metazoa</taxon>
        <taxon>Ecdysozoa</taxon>
        <taxon>Arthropoda</taxon>
        <taxon>Crustacea</taxon>
        <taxon>Multicrustacea</taxon>
        <taxon>Hexanauplia</taxon>
        <taxon>Copepoda</taxon>
        <taxon>Siphonostomatoida</taxon>
        <taxon>Caligidae</taxon>
        <taxon>Lepeophtheirus</taxon>
    </lineage>
</organism>
<feature type="non-terminal residue" evidence="2">
    <location>
        <position position="1"/>
    </location>
</feature>
<accession>A0A0K2TAP7</accession>
<feature type="chain" id="PRO_5005487619" description="Secreted protein" evidence="1">
    <location>
        <begin position="23"/>
        <end position="82"/>
    </location>
</feature>
<evidence type="ECO:0000256" key="1">
    <source>
        <dbReference type="SAM" id="SignalP"/>
    </source>
</evidence>
<reference evidence="2" key="1">
    <citation type="submission" date="2014-05" db="EMBL/GenBank/DDBJ databases">
        <authorList>
            <person name="Chronopoulou M."/>
        </authorList>
    </citation>
    <scope>NUCLEOTIDE SEQUENCE</scope>
    <source>
        <tissue evidence="2">Whole organism</tissue>
    </source>
</reference>
<sequence>KKKKSIAKVFLIVICLLPSLHPIEEKTHRRKERERETEKKAREKTFILKKNNLPQKNQLIKNNTKRQTENVFKKLDPNINPP</sequence>
<evidence type="ECO:0000313" key="2">
    <source>
        <dbReference type="EMBL" id="CDW23083.1"/>
    </source>
</evidence>